<evidence type="ECO:0000256" key="7">
    <source>
        <dbReference type="ARBA" id="ARBA00022962"/>
    </source>
</evidence>
<dbReference type="EMBL" id="CP094534">
    <property type="protein sequence ID" value="UOE35301.1"/>
    <property type="molecule type" value="Genomic_DNA"/>
</dbReference>
<feature type="domain" description="SIS" evidence="10">
    <location>
        <begin position="460"/>
        <end position="601"/>
    </location>
</feature>
<feature type="domain" description="SIS" evidence="10">
    <location>
        <begin position="288"/>
        <end position="427"/>
    </location>
</feature>
<dbReference type="Proteomes" id="UP000831390">
    <property type="component" value="Chromosome"/>
</dbReference>
<organism evidence="11 12">
    <name type="scientific">Hymenobacter monticola</name>
    <dbReference type="NCBI Taxonomy" id="1705399"/>
    <lineage>
        <taxon>Bacteria</taxon>
        <taxon>Pseudomonadati</taxon>
        <taxon>Bacteroidota</taxon>
        <taxon>Cytophagia</taxon>
        <taxon>Cytophagales</taxon>
        <taxon>Hymenobacteraceae</taxon>
        <taxon>Hymenobacter</taxon>
    </lineage>
</organism>
<dbReference type="InterPro" id="IPR029055">
    <property type="entry name" value="Ntn_hydrolases_N"/>
</dbReference>
<feature type="active site" description="For Fru-6P isomerization activity" evidence="8">
    <location>
        <position position="606"/>
    </location>
</feature>
<reference evidence="11 12" key="1">
    <citation type="submission" date="2022-03" db="EMBL/GenBank/DDBJ databases">
        <title>Hymenobactersp. isolated from the air.</title>
        <authorList>
            <person name="Won M."/>
            <person name="Kwon S.-W."/>
        </authorList>
    </citation>
    <scope>NUCLEOTIDE SEQUENCE [LARGE SCALE GENOMIC DNA]</scope>
    <source>
        <strain evidence="11 12">KACC 22596</strain>
    </source>
</reference>
<dbReference type="InterPro" id="IPR047084">
    <property type="entry name" value="GFAT_N"/>
</dbReference>
<keyword evidence="7" id="KW-0315">Glutamine amidotransferase</keyword>
<dbReference type="CDD" id="cd05009">
    <property type="entry name" value="SIS_GlmS_GlmD_2"/>
    <property type="match status" value="1"/>
</dbReference>
<dbReference type="GO" id="GO:0004360">
    <property type="term" value="F:glutamine-fructose-6-phosphate transaminase (isomerizing) activity"/>
    <property type="evidence" value="ECO:0007669"/>
    <property type="project" value="UniProtKB-EC"/>
</dbReference>
<dbReference type="NCBIfam" id="TIGR01135">
    <property type="entry name" value="glmS"/>
    <property type="match status" value="1"/>
</dbReference>
<evidence type="ECO:0000256" key="4">
    <source>
        <dbReference type="ARBA" id="ARBA00022576"/>
    </source>
</evidence>
<dbReference type="SUPFAM" id="SSF53697">
    <property type="entry name" value="SIS domain"/>
    <property type="match status" value="1"/>
</dbReference>
<dbReference type="Gene3D" id="3.60.20.10">
    <property type="entry name" value="Glutamine Phosphoribosylpyrophosphate, subunit 1, domain 1"/>
    <property type="match status" value="1"/>
</dbReference>
<sequence>MCGIVAYLGHREACPIILKGLHRLEYRGYDSAGVALLNGDLNVYKKKGKVSDLESYIAEKDTHATVGMGHTRWATHGEPNDENAHPHYSTSERIAIIHNGIIENYAALKTHLQQQGHVFHSDTDTEVFVNLIEEIQKQNSCSLEEAVRLALHEVVGAYAIVVLSKDAPNQLIAARKGSPMVIGIGEGEFFIASDATPIIEYTNEVVYVNDYEIVVIRDGQLDIRSKEDVSQTPYIQKLEMELDSIEKGGYPHFMLKEIFEQPRSILDSMRGRLELGASHLNMGGIRAYEQKFVNAQRIIIVACGTSWHAGLVAEYLIEDLARIPVEVEYASEFRYRNPIITERDIVIAISQSGETADTLAAIELAKSKGATIFGVCNVVGSSIARATDAGAYTHAGPEIGVASTKAFTAQVTVLTLLAMIMGQKRGTLTDTKLRELMVELDTIPAKVTKALELDAQIREIAEEFKDATNFLYLGRGYNFPVALEGALKLKEISYIHAEGYPAAEMKHGPIALIDENMPMVVIATRDSSYEKVVSNIQEVKARKGRIIAVVSEGDKVIPAMAEFVIEVPHTSEVLMPLVSVVPLQLLSYHIAVLRGCNVDQPRNLAKSVTVE</sequence>
<keyword evidence="4 8" id="KW-0032">Aminotransferase</keyword>
<feature type="active site" description="Nucleophile; for GATase activity" evidence="8">
    <location>
        <position position="2"/>
    </location>
</feature>
<comment type="catalytic activity">
    <reaction evidence="1 8">
        <text>D-fructose 6-phosphate + L-glutamine = D-glucosamine 6-phosphate + L-glutamate</text>
        <dbReference type="Rhea" id="RHEA:13237"/>
        <dbReference type="ChEBI" id="CHEBI:29985"/>
        <dbReference type="ChEBI" id="CHEBI:58359"/>
        <dbReference type="ChEBI" id="CHEBI:58725"/>
        <dbReference type="ChEBI" id="CHEBI:61527"/>
        <dbReference type="EC" id="2.6.1.16"/>
    </reaction>
</comment>
<dbReference type="InterPro" id="IPR001347">
    <property type="entry name" value="SIS_dom"/>
</dbReference>
<feature type="initiator methionine" description="Removed" evidence="8">
    <location>
        <position position="1"/>
    </location>
</feature>
<accession>A0ABY4B801</accession>
<name>A0ABY4B801_9BACT</name>
<comment type="function">
    <text evidence="8">Catalyzes the first step in hexosamine metabolism, converting fructose-6P into glucosamine-6P using glutamine as a nitrogen source.</text>
</comment>
<keyword evidence="6" id="KW-0677">Repeat</keyword>
<dbReference type="PROSITE" id="PS51278">
    <property type="entry name" value="GATASE_TYPE_2"/>
    <property type="match status" value="1"/>
</dbReference>
<dbReference type="PANTHER" id="PTHR10937:SF0">
    <property type="entry name" value="GLUTAMINE--FRUCTOSE-6-PHOSPHATE TRANSAMINASE (ISOMERIZING)"/>
    <property type="match status" value="1"/>
</dbReference>
<dbReference type="HAMAP" id="MF_00164">
    <property type="entry name" value="GlmS"/>
    <property type="match status" value="1"/>
</dbReference>
<dbReference type="InterPro" id="IPR046348">
    <property type="entry name" value="SIS_dom_sf"/>
</dbReference>
<evidence type="ECO:0000256" key="6">
    <source>
        <dbReference type="ARBA" id="ARBA00022737"/>
    </source>
</evidence>
<proteinExistence type="inferred from homology"/>
<evidence type="ECO:0000259" key="10">
    <source>
        <dbReference type="PROSITE" id="PS51464"/>
    </source>
</evidence>
<dbReference type="Gene3D" id="3.40.50.10490">
    <property type="entry name" value="Glucose-6-phosphate isomerase like protein, domain 1"/>
    <property type="match status" value="2"/>
</dbReference>
<dbReference type="CDD" id="cd00714">
    <property type="entry name" value="GFAT"/>
    <property type="match status" value="1"/>
</dbReference>
<evidence type="ECO:0000259" key="9">
    <source>
        <dbReference type="PROSITE" id="PS51278"/>
    </source>
</evidence>
<dbReference type="Pfam" id="PF13522">
    <property type="entry name" value="GATase_6"/>
    <property type="match status" value="1"/>
</dbReference>
<dbReference type="NCBIfam" id="NF001484">
    <property type="entry name" value="PRK00331.1"/>
    <property type="match status" value="1"/>
</dbReference>
<dbReference type="InterPro" id="IPR005855">
    <property type="entry name" value="GFAT"/>
</dbReference>
<dbReference type="CDD" id="cd05008">
    <property type="entry name" value="SIS_GlmS_GlmD_1"/>
    <property type="match status" value="1"/>
</dbReference>
<evidence type="ECO:0000256" key="2">
    <source>
        <dbReference type="ARBA" id="ARBA00012916"/>
    </source>
</evidence>
<dbReference type="InterPro" id="IPR035490">
    <property type="entry name" value="GlmS/FrlB_SIS"/>
</dbReference>
<dbReference type="PROSITE" id="PS51464">
    <property type="entry name" value="SIS"/>
    <property type="match status" value="2"/>
</dbReference>
<comment type="subcellular location">
    <subcellularLocation>
        <location evidence="8">Cytoplasm</location>
    </subcellularLocation>
</comment>
<evidence type="ECO:0000256" key="5">
    <source>
        <dbReference type="ARBA" id="ARBA00022679"/>
    </source>
</evidence>
<dbReference type="SUPFAM" id="SSF56235">
    <property type="entry name" value="N-terminal nucleophile aminohydrolases (Ntn hydrolases)"/>
    <property type="match status" value="1"/>
</dbReference>
<gene>
    <name evidence="8 11" type="primary">glmS</name>
    <name evidence="11" type="ORF">MTP16_06510</name>
</gene>
<comment type="subunit">
    <text evidence="8">Homodimer.</text>
</comment>
<dbReference type="EC" id="2.6.1.16" evidence="2 8"/>
<dbReference type="InterPro" id="IPR017932">
    <property type="entry name" value="GATase_2_dom"/>
</dbReference>
<evidence type="ECO:0000256" key="1">
    <source>
        <dbReference type="ARBA" id="ARBA00001031"/>
    </source>
</evidence>
<evidence type="ECO:0000256" key="3">
    <source>
        <dbReference type="ARBA" id="ARBA00016090"/>
    </source>
</evidence>
<evidence type="ECO:0000313" key="12">
    <source>
        <dbReference type="Proteomes" id="UP000831390"/>
    </source>
</evidence>
<evidence type="ECO:0000313" key="11">
    <source>
        <dbReference type="EMBL" id="UOE35301.1"/>
    </source>
</evidence>
<keyword evidence="5 8" id="KW-0808">Transferase</keyword>
<keyword evidence="8" id="KW-0963">Cytoplasm</keyword>
<protein>
    <recommendedName>
        <fullName evidence="3 8">Glutamine--fructose-6-phosphate aminotransferase [isomerizing]</fullName>
        <ecNumber evidence="2 8">2.6.1.16</ecNumber>
    </recommendedName>
    <alternativeName>
        <fullName evidence="8">D-fructose-6-phosphate amidotransferase</fullName>
    </alternativeName>
    <alternativeName>
        <fullName evidence="8">GFAT</fullName>
    </alternativeName>
    <alternativeName>
        <fullName evidence="8">Glucosamine-6-phosphate synthase</fullName>
    </alternativeName>
    <alternativeName>
        <fullName evidence="8">Hexosephosphate aminotransferase</fullName>
    </alternativeName>
    <alternativeName>
        <fullName evidence="8">L-glutamine--D-fructose-6-phosphate amidotransferase</fullName>
    </alternativeName>
</protein>
<dbReference type="InterPro" id="IPR035466">
    <property type="entry name" value="GlmS/AgaS_SIS"/>
</dbReference>
<dbReference type="Pfam" id="PF01380">
    <property type="entry name" value="SIS"/>
    <property type="match status" value="2"/>
</dbReference>
<dbReference type="PANTHER" id="PTHR10937">
    <property type="entry name" value="GLUCOSAMINE--FRUCTOSE-6-PHOSPHATE AMINOTRANSFERASE, ISOMERIZING"/>
    <property type="match status" value="1"/>
</dbReference>
<evidence type="ECO:0000256" key="8">
    <source>
        <dbReference type="HAMAP-Rule" id="MF_00164"/>
    </source>
</evidence>
<feature type="domain" description="Glutamine amidotransferase type-2" evidence="9">
    <location>
        <begin position="2"/>
        <end position="219"/>
    </location>
</feature>
<dbReference type="RefSeq" id="WP_243516993.1">
    <property type="nucleotide sequence ID" value="NZ_CP094534.1"/>
</dbReference>
<keyword evidence="12" id="KW-1185">Reference proteome</keyword>